<comment type="caution">
    <text evidence="3">The sequence shown here is derived from an EMBL/GenBank/DDBJ whole genome shotgun (WGS) entry which is preliminary data.</text>
</comment>
<feature type="transmembrane region" description="Helical" evidence="2">
    <location>
        <begin position="64"/>
        <end position="85"/>
    </location>
</feature>
<dbReference type="Proteomes" id="UP000642748">
    <property type="component" value="Unassembled WGS sequence"/>
</dbReference>
<evidence type="ECO:0000313" key="4">
    <source>
        <dbReference type="Proteomes" id="UP000642748"/>
    </source>
</evidence>
<evidence type="ECO:0000256" key="2">
    <source>
        <dbReference type="SAM" id="Phobius"/>
    </source>
</evidence>
<gene>
    <name evidence="3" type="ORF">Raf01_21560</name>
</gene>
<dbReference type="AlphaFoldDB" id="A0A8J3QPF6"/>
<keyword evidence="4" id="KW-1185">Reference proteome</keyword>
<accession>A0A8J3QPF6</accession>
<keyword evidence="2" id="KW-1133">Transmembrane helix</keyword>
<evidence type="ECO:0000313" key="3">
    <source>
        <dbReference type="EMBL" id="GIH13984.1"/>
    </source>
</evidence>
<sequence>MLTVTLRVVSAATAMVGLFVGLLIGGPAGFTYAVARRGWSDRGKAREMAKQYERDARDAARTTLSWVGVGILLVVITFACVVGAASRNRAGSAACAPTSRPTAAVSRPSEAGRLVAAEASPTACSR</sequence>
<keyword evidence="2" id="KW-0472">Membrane</keyword>
<protein>
    <submittedName>
        <fullName evidence="3">Uncharacterized protein</fullName>
    </submittedName>
</protein>
<proteinExistence type="predicted"/>
<keyword evidence="2" id="KW-0812">Transmembrane</keyword>
<organism evidence="3 4">
    <name type="scientific">Rugosimonospora africana</name>
    <dbReference type="NCBI Taxonomy" id="556532"/>
    <lineage>
        <taxon>Bacteria</taxon>
        <taxon>Bacillati</taxon>
        <taxon>Actinomycetota</taxon>
        <taxon>Actinomycetes</taxon>
        <taxon>Micromonosporales</taxon>
        <taxon>Micromonosporaceae</taxon>
        <taxon>Rugosimonospora</taxon>
    </lineage>
</organism>
<feature type="region of interest" description="Disordered" evidence="1">
    <location>
        <begin position="89"/>
        <end position="126"/>
    </location>
</feature>
<name>A0A8J3QPF6_9ACTN</name>
<feature type="transmembrane region" description="Helical" evidence="2">
    <location>
        <begin position="12"/>
        <end position="35"/>
    </location>
</feature>
<reference evidence="3" key="1">
    <citation type="submission" date="2021-01" db="EMBL/GenBank/DDBJ databases">
        <title>Whole genome shotgun sequence of Rugosimonospora africana NBRC 104875.</title>
        <authorList>
            <person name="Komaki H."/>
            <person name="Tamura T."/>
        </authorList>
    </citation>
    <scope>NUCLEOTIDE SEQUENCE</scope>
    <source>
        <strain evidence="3">NBRC 104875</strain>
    </source>
</reference>
<evidence type="ECO:0000256" key="1">
    <source>
        <dbReference type="SAM" id="MobiDB-lite"/>
    </source>
</evidence>
<dbReference type="EMBL" id="BONZ01000020">
    <property type="protein sequence ID" value="GIH13984.1"/>
    <property type="molecule type" value="Genomic_DNA"/>
</dbReference>